<feature type="chain" id="PRO_5021725509" evidence="2">
    <location>
        <begin position="22"/>
        <end position="254"/>
    </location>
</feature>
<keyword evidence="2" id="KW-0732">Signal</keyword>
<keyword evidence="1" id="KW-1133">Transmembrane helix</keyword>
<dbReference type="EMBL" id="CP036276">
    <property type="protein sequence ID" value="QDU45949.1"/>
    <property type="molecule type" value="Genomic_DNA"/>
</dbReference>
<feature type="transmembrane region" description="Helical" evidence="1">
    <location>
        <begin position="225"/>
        <end position="242"/>
    </location>
</feature>
<dbReference type="KEGG" id="sdyn:Mal52_44460"/>
<evidence type="ECO:0000256" key="1">
    <source>
        <dbReference type="SAM" id="Phobius"/>
    </source>
</evidence>
<keyword evidence="1" id="KW-0812">Transmembrane</keyword>
<dbReference type="InterPro" id="IPR013424">
    <property type="entry name" value="Ice-binding_C"/>
</dbReference>
<dbReference type="NCBIfam" id="TIGR02595">
    <property type="entry name" value="PEP_CTERM"/>
    <property type="match status" value="1"/>
</dbReference>
<sequence precursor="true">MLSRFLIAVVALGLLGSSAQAESFMFSQGTRAAQADFDVVGGNLQVTLTNTSAFDTLVPVDVLTALYFDILGNPSLSADSARVGAGSSIIYDRATSDVGGEWAYRQGIGSGALPDGQSYGISSTGMGVFGRWDIIGGQNLAGPVSPGGLQYGIASAGDNPATGNGGIRNTGGLIKNSAVFTLSSLPPGFSLDRIGNVRFQYGTSLLEPSFLPGIPQDALPAVPEPSSFVLLGIGAVGLGAFVRRRRRLLKPQNG</sequence>
<feature type="signal peptide" evidence="2">
    <location>
        <begin position="1"/>
        <end position="21"/>
    </location>
</feature>
<name>A0A517ZU05_9PLAN</name>
<protein>
    <submittedName>
        <fullName evidence="4">PEP-CTERM motif protein</fullName>
    </submittedName>
</protein>
<evidence type="ECO:0000313" key="5">
    <source>
        <dbReference type="Proteomes" id="UP000319383"/>
    </source>
</evidence>
<accession>A0A517ZU05</accession>
<proteinExistence type="predicted"/>
<evidence type="ECO:0000256" key="2">
    <source>
        <dbReference type="SAM" id="SignalP"/>
    </source>
</evidence>
<dbReference type="NCBIfam" id="NF045504">
    <property type="entry name" value="Xrt_dep_XDD4"/>
    <property type="match status" value="1"/>
</dbReference>
<evidence type="ECO:0000259" key="3">
    <source>
        <dbReference type="Pfam" id="PF07589"/>
    </source>
</evidence>
<keyword evidence="1" id="KW-0472">Membrane</keyword>
<dbReference type="AlphaFoldDB" id="A0A517ZU05"/>
<feature type="domain" description="Ice-binding protein C-terminal" evidence="3">
    <location>
        <begin position="221"/>
        <end position="245"/>
    </location>
</feature>
<keyword evidence="5" id="KW-1185">Reference proteome</keyword>
<dbReference type="Proteomes" id="UP000319383">
    <property type="component" value="Chromosome"/>
</dbReference>
<evidence type="ECO:0000313" key="4">
    <source>
        <dbReference type="EMBL" id="QDU45949.1"/>
    </source>
</evidence>
<dbReference type="InterPro" id="IPR054644">
    <property type="entry name" value="Xrt_dep_XDD4"/>
</dbReference>
<dbReference type="Pfam" id="PF07589">
    <property type="entry name" value="PEP-CTERM"/>
    <property type="match status" value="1"/>
</dbReference>
<organism evidence="4 5">
    <name type="scientific">Symmachiella dynata</name>
    <dbReference type="NCBI Taxonomy" id="2527995"/>
    <lineage>
        <taxon>Bacteria</taxon>
        <taxon>Pseudomonadati</taxon>
        <taxon>Planctomycetota</taxon>
        <taxon>Planctomycetia</taxon>
        <taxon>Planctomycetales</taxon>
        <taxon>Planctomycetaceae</taxon>
        <taxon>Symmachiella</taxon>
    </lineage>
</organism>
<gene>
    <name evidence="4" type="ORF">Mal52_44460</name>
</gene>
<reference evidence="4 5" key="1">
    <citation type="submission" date="2019-02" db="EMBL/GenBank/DDBJ databases">
        <title>Deep-cultivation of Planctomycetes and their phenomic and genomic characterization uncovers novel biology.</title>
        <authorList>
            <person name="Wiegand S."/>
            <person name="Jogler M."/>
            <person name="Boedeker C."/>
            <person name="Pinto D."/>
            <person name="Vollmers J."/>
            <person name="Rivas-Marin E."/>
            <person name="Kohn T."/>
            <person name="Peeters S.H."/>
            <person name="Heuer A."/>
            <person name="Rast P."/>
            <person name="Oberbeckmann S."/>
            <person name="Bunk B."/>
            <person name="Jeske O."/>
            <person name="Meyerdierks A."/>
            <person name="Storesund J.E."/>
            <person name="Kallscheuer N."/>
            <person name="Luecker S."/>
            <person name="Lage O.M."/>
            <person name="Pohl T."/>
            <person name="Merkel B.J."/>
            <person name="Hornburger P."/>
            <person name="Mueller R.-W."/>
            <person name="Bruemmer F."/>
            <person name="Labrenz M."/>
            <person name="Spormann A.M."/>
            <person name="Op den Camp H."/>
            <person name="Overmann J."/>
            <person name="Amann R."/>
            <person name="Jetten M.S.M."/>
            <person name="Mascher T."/>
            <person name="Medema M.H."/>
            <person name="Devos D.P."/>
            <person name="Kaster A.-K."/>
            <person name="Ovreas L."/>
            <person name="Rohde M."/>
            <person name="Galperin M.Y."/>
            <person name="Jogler C."/>
        </authorList>
    </citation>
    <scope>NUCLEOTIDE SEQUENCE [LARGE SCALE GENOMIC DNA]</scope>
    <source>
        <strain evidence="4 5">Mal52</strain>
    </source>
</reference>